<dbReference type="EMBL" id="JANPWB010000004">
    <property type="protein sequence ID" value="KAJ1193380.1"/>
    <property type="molecule type" value="Genomic_DNA"/>
</dbReference>
<accession>A0AAV7UZ68</accession>
<proteinExistence type="predicted"/>
<name>A0AAV7UZ68_PLEWA</name>
<protein>
    <submittedName>
        <fullName evidence="1">Uncharacterized protein</fullName>
    </submittedName>
</protein>
<reference evidence="1" key="1">
    <citation type="journal article" date="2022" name="bioRxiv">
        <title>Sequencing and chromosome-scale assembly of the giantPleurodeles waltlgenome.</title>
        <authorList>
            <person name="Brown T."/>
            <person name="Elewa A."/>
            <person name="Iarovenko S."/>
            <person name="Subramanian E."/>
            <person name="Araus A.J."/>
            <person name="Petzold A."/>
            <person name="Susuki M."/>
            <person name="Suzuki K.-i.T."/>
            <person name="Hayashi T."/>
            <person name="Toyoda A."/>
            <person name="Oliveira C."/>
            <person name="Osipova E."/>
            <person name="Leigh N.D."/>
            <person name="Simon A."/>
            <person name="Yun M.H."/>
        </authorList>
    </citation>
    <scope>NUCLEOTIDE SEQUENCE</scope>
    <source>
        <strain evidence="1">20211129_DDA</strain>
        <tissue evidence="1">Liver</tissue>
    </source>
</reference>
<evidence type="ECO:0000313" key="2">
    <source>
        <dbReference type="Proteomes" id="UP001066276"/>
    </source>
</evidence>
<keyword evidence="2" id="KW-1185">Reference proteome</keyword>
<dbReference type="Proteomes" id="UP001066276">
    <property type="component" value="Chromosome 2_2"/>
</dbReference>
<gene>
    <name evidence="1" type="ORF">NDU88_002678</name>
</gene>
<evidence type="ECO:0000313" key="1">
    <source>
        <dbReference type="EMBL" id="KAJ1193380.1"/>
    </source>
</evidence>
<organism evidence="1 2">
    <name type="scientific">Pleurodeles waltl</name>
    <name type="common">Iberian ribbed newt</name>
    <dbReference type="NCBI Taxonomy" id="8319"/>
    <lineage>
        <taxon>Eukaryota</taxon>
        <taxon>Metazoa</taxon>
        <taxon>Chordata</taxon>
        <taxon>Craniata</taxon>
        <taxon>Vertebrata</taxon>
        <taxon>Euteleostomi</taxon>
        <taxon>Amphibia</taxon>
        <taxon>Batrachia</taxon>
        <taxon>Caudata</taxon>
        <taxon>Salamandroidea</taxon>
        <taxon>Salamandridae</taxon>
        <taxon>Pleurodelinae</taxon>
        <taxon>Pleurodeles</taxon>
    </lineage>
</organism>
<comment type="caution">
    <text evidence="1">The sequence shown here is derived from an EMBL/GenBank/DDBJ whole genome shotgun (WGS) entry which is preliminary data.</text>
</comment>
<sequence>MKTKHLNEESNGSDRVVGQSTKLVKCVLCDSRQKKGVLSSTNRKNVLSGAKDISSQIDESGIEHLSEKEEEHFDEYVLDLDNDGEDRNNLFDAEKGPSTSKDLIKNPFGEEMFSRYDICHPRSADWWLLDHVA</sequence>
<dbReference type="AlphaFoldDB" id="A0AAV7UZ68"/>